<feature type="transmembrane region" description="Helical" evidence="1">
    <location>
        <begin position="228"/>
        <end position="249"/>
    </location>
</feature>
<dbReference type="InterPro" id="IPR036890">
    <property type="entry name" value="HATPase_C_sf"/>
</dbReference>
<dbReference type="SMART" id="SM00065">
    <property type="entry name" value="GAF"/>
    <property type="match status" value="1"/>
</dbReference>
<dbReference type="InterPro" id="IPR004358">
    <property type="entry name" value="Sig_transdc_His_kin-like_C"/>
</dbReference>
<organism evidence="3">
    <name type="scientific">hydrothermal vent metagenome</name>
    <dbReference type="NCBI Taxonomy" id="652676"/>
    <lineage>
        <taxon>unclassified sequences</taxon>
        <taxon>metagenomes</taxon>
        <taxon>ecological metagenomes</taxon>
    </lineage>
</organism>
<keyword evidence="1" id="KW-0812">Transmembrane</keyword>
<keyword evidence="1" id="KW-1133">Transmembrane helix</keyword>
<proteinExistence type="predicted"/>
<feature type="transmembrane region" description="Helical" evidence="1">
    <location>
        <begin position="6"/>
        <end position="24"/>
    </location>
</feature>
<feature type="domain" description="Histidine kinase" evidence="2">
    <location>
        <begin position="474"/>
        <end position="694"/>
    </location>
</feature>
<dbReference type="SMART" id="SM00387">
    <property type="entry name" value="HATPase_c"/>
    <property type="match status" value="1"/>
</dbReference>
<feature type="transmembrane region" description="Helical" evidence="1">
    <location>
        <begin position="62"/>
        <end position="84"/>
    </location>
</feature>
<dbReference type="GO" id="GO:0000155">
    <property type="term" value="F:phosphorelay sensor kinase activity"/>
    <property type="evidence" value="ECO:0007669"/>
    <property type="project" value="InterPro"/>
</dbReference>
<feature type="transmembrane region" description="Helical" evidence="1">
    <location>
        <begin position="137"/>
        <end position="155"/>
    </location>
</feature>
<dbReference type="EMBL" id="UOGI01000097">
    <property type="protein sequence ID" value="VAX31142.1"/>
    <property type="molecule type" value="Genomic_DNA"/>
</dbReference>
<dbReference type="PANTHER" id="PTHR43065:SF42">
    <property type="entry name" value="TWO-COMPONENT SENSOR PPRA"/>
    <property type="match status" value="1"/>
</dbReference>
<feature type="transmembrane region" description="Helical" evidence="1">
    <location>
        <begin position="255"/>
        <end position="278"/>
    </location>
</feature>
<dbReference type="InterPro" id="IPR029016">
    <property type="entry name" value="GAF-like_dom_sf"/>
</dbReference>
<feature type="transmembrane region" description="Helical" evidence="1">
    <location>
        <begin position="171"/>
        <end position="190"/>
    </location>
</feature>
<dbReference type="PRINTS" id="PR00344">
    <property type="entry name" value="BCTRLSENSOR"/>
</dbReference>
<feature type="transmembrane region" description="Helical" evidence="1">
    <location>
        <begin position="196"/>
        <end position="216"/>
    </location>
</feature>
<evidence type="ECO:0000259" key="2">
    <source>
        <dbReference type="PROSITE" id="PS50109"/>
    </source>
</evidence>
<dbReference type="Pfam" id="PF16927">
    <property type="entry name" value="HisKA_7TM"/>
    <property type="match status" value="1"/>
</dbReference>
<feature type="transmembrane region" description="Helical" evidence="1">
    <location>
        <begin position="36"/>
        <end position="56"/>
    </location>
</feature>
<accession>A0A3B1CS00</accession>
<dbReference type="SUPFAM" id="SSF55874">
    <property type="entry name" value="ATPase domain of HSP90 chaperone/DNA topoisomerase II/histidine kinase"/>
    <property type="match status" value="1"/>
</dbReference>
<sequence length="694" mass="78258">MKPLVSFLYLITSVTVITPGVMVYLNNRKSRVNRSLFLLCLASFFWLFFAFLATFSDSYDTSLLFFRICYVGIVFIPSTFYHFAHEFVGRTSGKRIAAGYFVSTMFAFTVLGTRYMIKGLFLYPWGFYPAASNPLHIIFILFFLITLFSALYLIYKEIRKKNVPSIQRTKLKYIFTGLLVASIASVDFLGNYGIPVMPLGFIFMSLFTFILSYATLKHQLLDIRVAFARLFLLFITAVIVTGIPFLLGIKLLGPGLWMIPVFVALILAVSAPLLYIYIGEHTENLLLKQQRRYQQTLLYASHGMLYKRNLNRLLKFVVILLTLVARLRYAAIYLFDEESNCFELKAERPLLPKKPPTLDMENPVVGKISKKEILNRDELLSRGKGRRVVDVMERLNAAIIIPCCTRQGIVGFLAFGNKKSGRHFSSDEIDTFLTLSNQFALAIENALYLKDLEKAGSELFHAAKMSSLGTMASGLGHQINNRLHTILLAVESINIMYSDTFNRRGKELIDSIINNIKLAEDTIEKLRNYSKTSSEGVSPVSLKDAVESAFEMLRLKSSAFSRIRLEVDIGSSLKVLGNLSQLREVFFNLLDNADNAIRQSLAKGNDMEPMIRIQARASEKGMFEVVIEDNGIGIRKADLDKLFVPFYTTKASSSHGTGLGLYIADKIIELHGGTIRVESVNEKGTKFIIRLKGA</sequence>
<dbReference type="AlphaFoldDB" id="A0A3B1CS00"/>
<dbReference type="Gene3D" id="1.10.287.130">
    <property type="match status" value="1"/>
</dbReference>
<dbReference type="InterPro" id="IPR003018">
    <property type="entry name" value="GAF"/>
</dbReference>
<dbReference type="PANTHER" id="PTHR43065">
    <property type="entry name" value="SENSOR HISTIDINE KINASE"/>
    <property type="match status" value="1"/>
</dbReference>
<dbReference type="InterPro" id="IPR036097">
    <property type="entry name" value="HisK_dim/P_sf"/>
</dbReference>
<dbReference type="Gene3D" id="3.30.565.10">
    <property type="entry name" value="Histidine kinase-like ATPase, C-terminal domain"/>
    <property type="match status" value="1"/>
</dbReference>
<keyword evidence="1" id="KW-0472">Membrane</keyword>
<evidence type="ECO:0000313" key="3">
    <source>
        <dbReference type="EMBL" id="VAX31142.1"/>
    </source>
</evidence>
<dbReference type="PROSITE" id="PS50109">
    <property type="entry name" value="HIS_KIN"/>
    <property type="match status" value="1"/>
</dbReference>
<feature type="transmembrane region" description="Helical" evidence="1">
    <location>
        <begin position="96"/>
        <end position="117"/>
    </location>
</feature>
<dbReference type="CDD" id="cd00075">
    <property type="entry name" value="HATPase"/>
    <property type="match status" value="1"/>
</dbReference>
<feature type="transmembrane region" description="Helical" evidence="1">
    <location>
        <begin position="313"/>
        <end position="335"/>
    </location>
</feature>
<dbReference type="SUPFAM" id="SSF55781">
    <property type="entry name" value="GAF domain-like"/>
    <property type="match status" value="1"/>
</dbReference>
<name>A0A3B1CS00_9ZZZZ</name>
<dbReference type="SUPFAM" id="SSF47384">
    <property type="entry name" value="Homodimeric domain of signal transducing histidine kinase"/>
    <property type="match status" value="1"/>
</dbReference>
<dbReference type="Pfam" id="PF13492">
    <property type="entry name" value="GAF_3"/>
    <property type="match status" value="1"/>
</dbReference>
<gene>
    <name evidence="3" type="ORF">MNBD_NITROSPIRAE03-679</name>
</gene>
<dbReference type="Pfam" id="PF02518">
    <property type="entry name" value="HATPase_c"/>
    <property type="match status" value="1"/>
</dbReference>
<dbReference type="InterPro" id="IPR003594">
    <property type="entry name" value="HATPase_dom"/>
</dbReference>
<reference evidence="3" key="1">
    <citation type="submission" date="2018-06" db="EMBL/GenBank/DDBJ databases">
        <authorList>
            <person name="Zhirakovskaya E."/>
        </authorList>
    </citation>
    <scope>NUCLEOTIDE SEQUENCE</scope>
</reference>
<dbReference type="InterPro" id="IPR005467">
    <property type="entry name" value="His_kinase_dom"/>
</dbReference>
<dbReference type="InterPro" id="IPR031621">
    <property type="entry name" value="HisKA_7TM"/>
</dbReference>
<evidence type="ECO:0000256" key="1">
    <source>
        <dbReference type="SAM" id="Phobius"/>
    </source>
</evidence>
<dbReference type="Gene3D" id="3.30.450.40">
    <property type="match status" value="1"/>
</dbReference>
<protein>
    <recommendedName>
        <fullName evidence="2">Histidine kinase domain-containing protein</fullName>
    </recommendedName>
</protein>